<sequence length="351" mass="41372">MNKVVIDLKSIIPLVFDLKKIFVKSSLITNMNIFVINNNTLRLVFIINKMVSVKVKFVSDFFYLNQKVFIYLVNKNFFFKKKEIIYYISDFFIKYFNIRNLYRNLVIVLDPGHGGKDPGASGLDSSKEKDITLIIAKYLKELIDNQVGMRAFLTRKKDSYISLKDRLLIAKRYNADLLISIHVNSCLNKRSNGALVFTLLNIRKDRKYLKYLSINKMLFRYKKYKSLKINSNNVMPMSIYSDFYEINTTWISFSIAKRILYYLNNVINLHNPMVEQARFMILKSLDIPSILIEIGFISNPKEEKFLKISFYRMKIAYAIFSGLRCFFEENIPFNSKIAMLYKMGYDFVNKI</sequence>
<keyword evidence="4 7" id="KW-0378">Hydrolase</keyword>
<evidence type="ECO:0000259" key="6">
    <source>
        <dbReference type="SMART" id="SM00646"/>
    </source>
</evidence>
<keyword evidence="5" id="KW-0961">Cell wall biogenesis/degradation</keyword>
<comment type="catalytic activity">
    <reaction evidence="1">
        <text>Hydrolyzes the link between N-acetylmuramoyl residues and L-amino acid residues in certain cell-wall glycopeptides.</text>
        <dbReference type="EC" id="3.5.1.28"/>
    </reaction>
</comment>
<proteinExistence type="inferred from homology"/>
<dbReference type="GO" id="GO:0008745">
    <property type="term" value="F:N-acetylmuramoyl-L-alanine amidase activity"/>
    <property type="evidence" value="ECO:0007669"/>
    <property type="project" value="UniProtKB-EC"/>
</dbReference>
<dbReference type="Gene3D" id="3.40.630.40">
    <property type="entry name" value="Zn-dependent exopeptidases"/>
    <property type="match status" value="1"/>
</dbReference>
<evidence type="ECO:0000256" key="1">
    <source>
        <dbReference type="ARBA" id="ARBA00001561"/>
    </source>
</evidence>
<organism evidence="7 8">
    <name type="scientific">Candidatus Legionella polyplacis</name>
    <dbReference type="NCBI Taxonomy" id="2005262"/>
    <lineage>
        <taxon>Bacteria</taxon>
        <taxon>Pseudomonadati</taxon>
        <taxon>Pseudomonadota</taxon>
        <taxon>Gammaproteobacteria</taxon>
        <taxon>Legionellales</taxon>
        <taxon>Legionellaceae</taxon>
        <taxon>Legionella</taxon>
    </lineage>
</organism>
<evidence type="ECO:0000256" key="4">
    <source>
        <dbReference type="ARBA" id="ARBA00022801"/>
    </source>
</evidence>
<accession>A0ABZ2GVH7</accession>
<evidence type="ECO:0000256" key="3">
    <source>
        <dbReference type="ARBA" id="ARBA00011901"/>
    </source>
</evidence>
<feature type="domain" description="MurNAc-LAA" evidence="6">
    <location>
        <begin position="167"/>
        <end position="324"/>
    </location>
</feature>
<dbReference type="SMART" id="SM00646">
    <property type="entry name" value="Ami_3"/>
    <property type="match status" value="1"/>
</dbReference>
<dbReference type="InterPro" id="IPR050695">
    <property type="entry name" value="N-acetylmuramoyl_amidase_3"/>
</dbReference>
<keyword evidence="8" id="KW-1185">Reference proteome</keyword>
<evidence type="ECO:0000256" key="2">
    <source>
        <dbReference type="ARBA" id="ARBA00010860"/>
    </source>
</evidence>
<dbReference type="Pfam" id="PF01520">
    <property type="entry name" value="Amidase_3"/>
    <property type="match status" value="1"/>
</dbReference>
<dbReference type="PANTHER" id="PTHR30404:SF6">
    <property type="entry name" value="N-ACETYLMURAMOYL-L-ALANINE AMIDASE AMIB"/>
    <property type="match status" value="1"/>
</dbReference>
<evidence type="ECO:0000313" key="7">
    <source>
        <dbReference type="EMBL" id="WWR11462.1"/>
    </source>
</evidence>
<evidence type="ECO:0000256" key="5">
    <source>
        <dbReference type="ARBA" id="ARBA00023316"/>
    </source>
</evidence>
<reference evidence="7" key="1">
    <citation type="submission" date="2023-09" db="EMBL/GenBank/DDBJ databases">
        <title>Genomes of two closely related lineages of the louse Polyplax serrata with different host specificities.</title>
        <authorList>
            <person name="Martinu J."/>
            <person name="Tarabai H."/>
            <person name="Stefka J."/>
            <person name="Hypsa V."/>
        </authorList>
    </citation>
    <scope>NUCLEOTIDE SEQUENCE [LARGE SCALE GENOMIC DNA]</scope>
    <source>
        <strain evidence="7">98ZLc_SE</strain>
    </source>
</reference>
<dbReference type="EMBL" id="CP135137">
    <property type="protein sequence ID" value="WWR11462.1"/>
    <property type="molecule type" value="Genomic_DNA"/>
</dbReference>
<dbReference type="EC" id="3.5.1.28" evidence="3"/>
<protein>
    <recommendedName>
        <fullName evidence="3">N-acetylmuramoyl-L-alanine amidase</fullName>
        <ecNumber evidence="3">3.5.1.28</ecNumber>
    </recommendedName>
</protein>
<dbReference type="PANTHER" id="PTHR30404">
    <property type="entry name" value="N-ACETYLMURAMOYL-L-ALANINE AMIDASE"/>
    <property type="match status" value="1"/>
</dbReference>
<dbReference type="CDD" id="cd02696">
    <property type="entry name" value="MurNAc-LAA"/>
    <property type="match status" value="1"/>
</dbReference>
<dbReference type="RefSeq" id="WP_338516035.1">
    <property type="nucleotide sequence ID" value="NZ_CP135137.1"/>
</dbReference>
<comment type="similarity">
    <text evidence="2">Belongs to the N-acetylmuramoyl-L-alanine amidase 3 family.</text>
</comment>
<evidence type="ECO:0000313" key="8">
    <source>
        <dbReference type="Proteomes" id="UP001368618"/>
    </source>
</evidence>
<name>A0ABZ2GVH7_9GAMM</name>
<gene>
    <name evidence="7" type="ORF">RQL39_02095</name>
</gene>
<dbReference type="SUPFAM" id="SSF53187">
    <property type="entry name" value="Zn-dependent exopeptidases"/>
    <property type="match status" value="1"/>
</dbReference>
<dbReference type="Proteomes" id="UP001368618">
    <property type="component" value="Chromosome"/>
</dbReference>
<dbReference type="InterPro" id="IPR002508">
    <property type="entry name" value="MurNAc-LAA_cat"/>
</dbReference>